<accession>A0A0R1PEH4</accession>
<keyword evidence="4" id="KW-1185">Reference proteome</keyword>
<keyword evidence="2" id="KW-1133">Transmembrane helix</keyword>
<reference evidence="3 4" key="1">
    <citation type="journal article" date="2015" name="Genome Announc.">
        <title>Expanding the biotechnology potential of lactobacilli through comparative genomics of 213 strains and associated genera.</title>
        <authorList>
            <person name="Sun Z."/>
            <person name="Harris H.M."/>
            <person name="McCann A."/>
            <person name="Guo C."/>
            <person name="Argimon S."/>
            <person name="Zhang W."/>
            <person name="Yang X."/>
            <person name="Jeffery I.B."/>
            <person name="Cooney J.C."/>
            <person name="Kagawa T.F."/>
            <person name="Liu W."/>
            <person name="Song Y."/>
            <person name="Salvetti E."/>
            <person name="Wrobel A."/>
            <person name="Rasinkangas P."/>
            <person name="Parkhill J."/>
            <person name="Rea M.C."/>
            <person name="O'Sullivan O."/>
            <person name="Ritari J."/>
            <person name="Douillard F.P."/>
            <person name="Paul Ross R."/>
            <person name="Yang R."/>
            <person name="Briner A.E."/>
            <person name="Felis G.E."/>
            <person name="de Vos W.M."/>
            <person name="Barrangou R."/>
            <person name="Klaenhammer T.R."/>
            <person name="Caufield P.W."/>
            <person name="Cui Y."/>
            <person name="Zhang H."/>
            <person name="O'Toole P.W."/>
        </authorList>
    </citation>
    <scope>NUCLEOTIDE SEQUENCE [LARGE SCALE GENOMIC DNA]</scope>
    <source>
        <strain evidence="3 4">DSM 13145</strain>
    </source>
</reference>
<feature type="compositionally biased region" description="Basic and acidic residues" evidence="1">
    <location>
        <begin position="295"/>
        <end position="313"/>
    </location>
</feature>
<name>A0A0R1PEH4_9LACO</name>
<protein>
    <submittedName>
        <fullName evidence="3">Uncharacterized protein</fullName>
    </submittedName>
</protein>
<comment type="caution">
    <text evidence="3">The sequence shown here is derived from an EMBL/GenBank/DDBJ whole genome shotgun (WGS) entry which is preliminary data.</text>
</comment>
<feature type="compositionally biased region" description="Polar residues" evidence="1">
    <location>
        <begin position="397"/>
        <end position="416"/>
    </location>
</feature>
<dbReference type="PATRIC" id="fig|1423746.3.peg.892"/>
<feature type="compositionally biased region" description="Polar residues" evidence="1">
    <location>
        <begin position="342"/>
        <end position="359"/>
    </location>
</feature>
<proteinExistence type="predicted"/>
<dbReference type="EMBL" id="AZER01000016">
    <property type="protein sequence ID" value="KRL27131.1"/>
    <property type="molecule type" value="Genomic_DNA"/>
</dbReference>
<feature type="compositionally biased region" description="Polar residues" evidence="1">
    <location>
        <begin position="314"/>
        <end position="324"/>
    </location>
</feature>
<dbReference type="AlphaFoldDB" id="A0A0R1PEH4"/>
<organism evidence="3 4">
    <name type="scientific">Limosilactobacillus frumenti DSM 13145</name>
    <dbReference type="NCBI Taxonomy" id="1423746"/>
    <lineage>
        <taxon>Bacteria</taxon>
        <taxon>Bacillati</taxon>
        <taxon>Bacillota</taxon>
        <taxon>Bacilli</taxon>
        <taxon>Lactobacillales</taxon>
        <taxon>Lactobacillaceae</taxon>
        <taxon>Limosilactobacillus</taxon>
    </lineage>
</organism>
<dbReference type="STRING" id="1423746.FD27_GL000881"/>
<sequence>MTLAVGSNCLVTPIQASIRDQENVRTSMAAKKEIQTVTRKIIVVDPHFKQPQVQLQTVHFVKQGDQWQPLNSNFLPPFFPVQYDNYSPLQTAVKPLVVSPGETISDVTIKYRSVDLSNVSPHNQGFLHVIAEDADGDKKIETVVKSKLGEWLDFPPAPTGYEYMCNHPDKIYITKNAQNIYLPVKKSADDVHDKIETKRVTRRVVFKLPSGDKEVIQEAYAKRMVTTSANGMYRQVSPWQIDSFSVVDAPQVDGHSSSVKKVPAQQLTMNDFDKGIQDVIVSYTPNEGESTTTTEDSHEAPKDEVHQDVKSKNEATYSQTDDVVTNEAGNQTDNISFLQTSNSAQTAEKSSSTVGTQPEVTGEKIVQKKQDSSSATQTDKHVFTATGVQTDEEKTSNDSLQTATTQTSDVTVQDNAVETVPVTGVTVDSQTEATPLTDTSSQTNNPTQDTTGSQTDRLATSTTDAQTDETIVTDSGAQVDMKPENENSVTQTDLQPLVTTDTQTNETAISNSSVQTDMKPENETTGTQTDHMSLSKTNSQTDEVTVADLSVQTEPTTDNMAIGTQTKPILTSKDEEVQTNEHITSKSSGMQTEHPTQVDIDTQTTIKQPIMISTAQQTENQAITANSAGEKGGKNSGPMPHNTINTKYHAYNQGTPTDDLVTVPINKDAKPELAKVDSPKVSADYSRLERNNEEIDPSLANLFTQDQALRRSLEQEKLPQTSNETDNRTTLVGMLLTLLAGFLAGRWIKAYYQRRSK</sequence>
<evidence type="ECO:0000256" key="1">
    <source>
        <dbReference type="SAM" id="MobiDB-lite"/>
    </source>
</evidence>
<feature type="region of interest" description="Disordered" evidence="1">
    <location>
        <begin position="342"/>
        <end position="543"/>
    </location>
</feature>
<feature type="compositionally biased region" description="Basic and acidic residues" evidence="1">
    <location>
        <begin position="361"/>
        <end position="371"/>
    </location>
</feature>
<gene>
    <name evidence="3" type="ORF">FD27_GL000881</name>
</gene>
<dbReference type="Proteomes" id="UP000051445">
    <property type="component" value="Unassembled WGS sequence"/>
</dbReference>
<feature type="compositionally biased region" description="Polar residues" evidence="1">
    <location>
        <begin position="426"/>
        <end position="476"/>
    </location>
</feature>
<feature type="region of interest" description="Disordered" evidence="1">
    <location>
        <begin position="627"/>
        <end position="646"/>
    </location>
</feature>
<keyword evidence="2" id="KW-0812">Transmembrane</keyword>
<evidence type="ECO:0000256" key="2">
    <source>
        <dbReference type="SAM" id="Phobius"/>
    </source>
</evidence>
<feature type="compositionally biased region" description="Polar residues" evidence="1">
    <location>
        <begin position="486"/>
        <end position="516"/>
    </location>
</feature>
<feature type="compositionally biased region" description="Polar residues" evidence="1">
    <location>
        <begin position="523"/>
        <end position="543"/>
    </location>
</feature>
<feature type="transmembrane region" description="Helical" evidence="2">
    <location>
        <begin position="730"/>
        <end position="748"/>
    </location>
</feature>
<evidence type="ECO:0000313" key="4">
    <source>
        <dbReference type="Proteomes" id="UP000051445"/>
    </source>
</evidence>
<feature type="region of interest" description="Disordered" evidence="1">
    <location>
        <begin position="286"/>
        <end position="324"/>
    </location>
</feature>
<evidence type="ECO:0000313" key="3">
    <source>
        <dbReference type="EMBL" id="KRL27131.1"/>
    </source>
</evidence>
<keyword evidence="2" id="KW-0472">Membrane</keyword>